<protein>
    <submittedName>
        <fullName evidence="1">Phage Gp37/Gp68 family protein</fullName>
    </submittedName>
</protein>
<dbReference type="AlphaFoldDB" id="A0A7V2ZJA6"/>
<reference evidence="1" key="1">
    <citation type="journal article" date="2020" name="mSystems">
        <title>Genome- and Community-Level Interaction Insights into Carbon Utilization and Element Cycling Functions of Hydrothermarchaeota in Hydrothermal Sediment.</title>
        <authorList>
            <person name="Zhou Z."/>
            <person name="Liu Y."/>
            <person name="Xu W."/>
            <person name="Pan J."/>
            <person name="Luo Z.H."/>
            <person name="Li M."/>
        </authorList>
    </citation>
    <scope>NUCLEOTIDE SEQUENCE [LARGE SCALE GENOMIC DNA]</scope>
    <source>
        <strain evidence="1">SpSt-479</strain>
    </source>
</reference>
<name>A0A7V2ZJA6_9BACT</name>
<proteinExistence type="predicted"/>
<gene>
    <name evidence="1" type="ORF">ENS31_05425</name>
</gene>
<dbReference type="EMBL" id="DSUJ01000008">
    <property type="protein sequence ID" value="HFI90960.1"/>
    <property type="molecule type" value="Genomic_DNA"/>
</dbReference>
<dbReference type="InterPro" id="IPR011101">
    <property type="entry name" value="DUF5131"/>
</dbReference>
<dbReference type="Pfam" id="PF07505">
    <property type="entry name" value="DUF5131"/>
    <property type="match status" value="1"/>
</dbReference>
<comment type="caution">
    <text evidence="1">The sequence shown here is derived from an EMBL/GenBank/DDBJ whole genome shotgun (WGS) entry which is preliminary data.</text>
</comment>
<evidence type="ECO:0000313" key="1">
    <source>
        <dbReference type="EMBL" id="HFI90960.1"/>
    </source>
</evidence>
<sequence length="259" mass="30416">MKTTKIEWTEKVWNPSIGCDKVSAGCKFCYAETFAKRLKAMGIEDYKDGFNFKILPHRLEEPLRIKKPTKFFVNSMSDLFHEKMPFVYLDMIFDVIKKTPQHIYQILTKRDKIMLNYFSNKVVPSNVWLGVSVENSTFKKRIDSLRKVKAEIRFISFEPLIGAVGELNLQDIHWAIVGGESGRTARPIKKEWVEEIFNQCKEQDVAFFFKQWGTWGADEIKRNKKANGRKFMGKIWNEYPVKRTLFTNLCSIKNNLTKY</sequence>
<organism evidence="1">
    <name type="scientific">Ignavibacterium album</name>
    <dbReference type="NCBI Taxonomy" id="591197"/>
    <lineage>
        <taxon>Bacteria</taxon>
        <taxon>Pseudomonadati</taxon>
        <taxon>Ignavibacteriota</taxon>
        <taxon>Ignavibacteria</taxon>
        <taxon>Ignavibacteriales</taxon>
        <taxon>Ignavibacteriaceae</taxon>
        <taxon>Ignavibacterium</taxon>
    </lineage>
</organism>
<accession>A0A7V2ZJA6</accession>